<dbReference type="Proteomes" id="UP000322139">
    <property type="component" value="Unassembled WGS sequence"/>
</dbReference>
<reference evidence="1 2" key="1">
    <citation type="submission" date="2019-08" db="EMBL/GenBank/DDBJ databases">
        <title>Bacillus genomes from the desert of Cuatro Cienegas, Coahuila.</title>
        <authorList>
            <person name="Olmedo-Alvarez G."/>
        </authorList>
    </citation>
    <scope>NUCLEOTIDE SEQUENCE [LARGE SCALE GENOMIC DNA]</scope>
    <source>
        <strain evidence="1 2">CH446_14T</strain>
    </source>
</reference>
<sequence>MKTELDLLPIPFFILDIDGKLYSLLKQLKIDSPIASALSSLLTRTALKKYSACPRKKAEK</sequence>
<name>A0A5D4R6S7_9BACI</name>
<dbReference type="RefSeq" id="WP_148975897.1">
    <property type="nucleotide sequence ID" value="NZ_VTER01000008.1"/>
</dbReference>
<proteinExistence type="predicted"/>
<evidence type="ECO:0000313" key="2">
    <source>
        <dbReference type="Proteomes" id="UP000322139"/>
    </source>
</evidence>
<evidence type="ECO:0000313" key="1">
    <source>
        <dbReference type="EMBL" id="TYS46320.1"/>
    </source>
</evidence>
<dbReference type="AlphaFoldDB" id="A0A5D4R6S7"/>
<dbReference type="EMBL" id="VTER01000008">
    <property type="protein sequence ID" value="TYS46320.1"/>
    <property type="molecule type" value="Genomic_DNA"/>
</dbReference>
<organism evidence="1 2">
    <name type="scientific">Bacillus infantis</name>
    <dbReference type="NCBI Taxonomy" id="324767"/>
    <lineage>
        <taxon>Bacteria</taxon>
        <taxon>Bacillati</taxon>
        <taxon>Bacillota</taxon>
        <taxon>Bacilli</taxon>
        <taxon>Bacillales</taxon>
        <taxon>Bacillaceae</taxon>
        <taxon>Bacillus</taxon>
    </lineage>
</organism>
<accession>A0A5D4R6S7</accession>
<protein>
    <submittedName>
        <fullName evidence="1">Uncharacterized protein</fullName>
    </submittedName>
</protein>
<comment type="caution">
    <text evidence="1">The sequence shown here is derived from an EMBL/GenBank/DDBJ whole genome shotgun (WGS) entry which is preliminary data.</text>
</comment>
<gene>
    <name evidence="1" type="ORF">FZD51_17235</name>
</gene>